<feature type="region of interest" description="Disordered" evidence="1">
    <location>
        <begin position="1"/>
        <end position="68"/>
    </location>
</feature>
<dbReference type="AlphaFoldDB" id="A0A1E4SYD2"/>
<dbReference type="Proteomes" id="UP000094801">
    <property type="component" value="Unassembled WGS sequence"/>
</dbReference>
<evidence type="ECO:0000256" key="1">
    <source>
        <dbReference type="SAM" id="MobiDB-lite"/>
    </source>
</evidence>
<reference evidence="3" key="1">
    <citation type="submission" date="2016-04" db="EMBL/GenBank/DDBJ databases">
        <title>Comparative genomics of biotechnologically important yeasts.</title>
        <authorList>
            <consortium name="DOE Joint Genome Institute"/>
            <person name="Riley R."/>
            <person name="Haridas S."/>
            <person name="Wolfe K.H."/>
            <person name="Lopes M.R."/>
            <person name="Hittinger C.T."/>
            <person name="Goker M."/>
            <person name="Salamov A."/>
            <person name="Wisecaver J."/>
            <person name="Long T.M."/>
            <person name="Aerts A.L."/>
            <person name="Barry K."/>
            <person name="Choi C."/>
            <person name="Clum A."/>
            <person name="Coughlan A.Y."/>
            <person name="Deshpande S."/>
            <person name="Douglass A.P."/>
            <person name="Hanson S.J."/>
            <person name="Klenk H.-P."/>
            <person name="Labutti K."/>
            <person name="Lapidus A."/>
            <person name="Lindquist E."/>
            <person name="Lipzen A."/>
            <person name="Meier-Kolthoff J.P."/>
            <person name="Ohm R.A."/>
            <person name="Otillar R.P."/>
            <person name="Pangilinan J."/>
            <person name="Peng Y."/>
            <person name="Rokas A."/>
            <person name="Rosa C.A."/>
            <person name="Scheuner C."/>
            <person name="Sibirny A.A."/>
            <person name="Slot J.C."/>
            <person name="Stielow J.B."/>
            <person name="Sun H."/>
            <person name="Kurtzman C.P."/>
            <person name="Blackwell M."/>
            <person name="Grigoriev I.V."/>
            <person name="Jeffries T.W."/>
        </authorList>
    </citation>
    <scope>NUCLEOTIDE SEQUENCE [LARGE SCALE GENOMIC DNA]</scope>
    <source>
        <strain evidence="3">NRRL YB-2248</strain>
    </source>
</reference>
<accession>A0A1E4SYD2</accession>
<feature type="non-terminal residue" evidence="2">
    <location>
        <position position="68"/>
    </location>
</feature>
<keyword evidence="3" id="KW-1185">Reference proteome</keyword>
<sequence>MTTYQRIDNNNNNNNNNDNNNDNNDNDNEIELNTFSNDLQSSTIQYDSNPYSNRVDDDSTPTTTTTND</sequence>
<dbReference type="EMBL" id="KV453856">
    <property type="protein sequence ID" value="ODV84513.1"/>
    <property type="molecule type" value="Genomic_DNA"/>
</dbReference>
<protein>
    <submittedName>
        <fullName evidence="2">Uncharacterized protein</fullName>
    </submittedName>
</protein>
<name>A0A1E4SYD2_9ASCO</name>
<evidence type="ECO:0000313" key="3">
    <source>
        <dbReference type="Proteomes" id="UP000094801"/>
    </source>
</evidence>
<feature type="compositionally biased region" description="Polar residues" evidence="1">
    <location>
        <begin position="31"/>
        <end position="52"/>
    </location>
</feature>
<evidence type="ECO:0000313" key="2">
    <source>
        <dbReference type="EMBL" id="ODV84513.1"/>
    </source>
</evidence>
<organism evidence="2 3">
    <name type="scientific">[Candida] arabinofermentans NRRL YB-2248</name>
    <dbReference type="NCBI Taxonomy" id="983967"/>
    <lineage>
        <taxon>Eukaryota</taxon>
        <taxon>Fungi</taxon>
        <taxon>Dikarya</taxon>
        <taxon>Ascomycota</taxon>
        <taxon>Saccharomycotina</taxon>
        <taxon>Pichiomycetes</taxon>
        <taxon>Pichiales</taxon>
        <taxon>Pichiaceae</taxon>
        <taxon>Ogataea</taxon>
        <taxon>Ogataea/Candida clade</taxon>
    </lineage>
</organism>
<feature type="compositionally biased region" description="Low complexity" evidence="1">
    <location>
        <begin position="8"/>
        <end position="23"/>
    </location>
</feature>
<gene>
    <name evidence="2" type="ORF">CANARDRAFT_18400</name>
</gene>
<proteinExistence type="predicted"/>